<feature type="signal peptide" evidence="2">
    <location>
        <begin position="1"/>
        <end position="27"/>
    </location>
</feature>
<sequence length="399" mass="43943">MMNKKTFGSIFAVAVALSMLMMAPAHSVRAAEKEWVFGLLLVGPRNDRGWSQAHFEAGKYVEKKIPGTRMIYIDKVNPSDRPGVTVPQLVEDMVEKGARLIIANSDDMKDGARQAALMYPGVRFIHVSGDDVLTGKAPKNLSNLMGRMEYGKMMAGFAAALSTKTGKLAYLGPLLNEETRRLTASAYLGARYAWEKVLGKDPKDLTFKVTWIGFWFNIPGVTADPTQVTRNFFNSGHDVVISGIDTTEALVVADQKRREGKRVWAVPYDYVGACGSAPEVCLGVPYFNWGPDYVNFIKKLRAGRWESEWIWSHPDWKNINDPDSSPVGFIPGKGLSANAKKSLDAFIQDLGSGAVNLFTGPLDYQDGSVFVKKGETATDSQVWRMRDLLKGMTGRGAAE</sequence>
<dbReference type="Pfam" id="PF02608">
    <property type="entry name" value="Bmp"/>
    <property type="match status" value="1"/>
</dbReference>
<feature type="chain" id="PRO_5019727873" evidence="2">
    <location>
        <begin position="28"/>
        <end position="399"/>
    </location>
</feature>
<dbReference type="InterPro" id="IPR003760">
    <property type="entry name" value="PnrA-like"/>
</dbReference>
<dbReference type="PANTHER" id="PTHR43208:SF1">
    <property type="entry name" value="ABC TRANSPORTER SUBSTRATE-BINDING PROTEIN"/>
    <property type="match status" value="1"/>
</dbReference>
<dbReference type="PANTHER" id="PTHR43208">
    <property type="entry name" value="ABC TRANSPORTER SUBSTRATE-BINDING PROTEIN"/>
    <property type="match status" value="1"/>
</dbReference>
<dbReference type="Gene3D" id="3.40.50.2300">
    <property type="match status" value="2"/>
</dbReference>
<evidence type="ECO:0000256" key="2">
    <source>
        <dbReference type="SAM" id="SignalP"/>
    </source>
</evidence>
<evidence type="ECO:0000259" key="3">
    <source>
        <dbReference type="Pfam" id="PF02608"/>
    </source>
</evidence>
<protein>
    <submittedName>
        <fullName evidence="4">BMP family ABC transporter substrate-binding protein</fullName>
    </submittedName>
</protein>
<evidence type="ECO:0000256" key="1">
    <source>
        <dbReference type="ARBA" id="ARBA00022729"/>
    </source>
</evidence>
<dbReference type="GO" id="GO:0005886">
    <property type="term" value="C:plasma membrane"/>
    <property type="evidence" value="ECO:0007669"/>
    <property type="project" value="InterPro"/>
</dbReference>
<dbReference type="AlphaFoldDB" id="A0A484HI58"/>
<organism evidence="4">
    <name type="scientific">uncultured Desulfobacteraceae bacterium</name>
    <dbReference type="NCBI Taxonomy" id="218296"/>
    <lineage>
        <taxon>Bacteria</taxon>
        <taxon>Pseudomonadati</taxon>
        <taxon>Thermodesulfobacteriota</taxon>
        <taxon>Desulfobacteria</taxon>
        <taxon>Desulfobacterales</taxon>
        <taxon>Desulfobacteraceae</taxon>
        <taxon>environmental samples</taxon>
    </lineage>
</organism>
<feature type="domain" description="ABC transporter substrate-binding protein PnrA-like" evidence="3">
    <location>
        <begin position="38"/>
        <end position="300"/>
    </location>
</feature>
<proteinExistence type="predicted"/>
<evidence type="ECO:0000313" key="4">
    <source>
        <dbReference type="EMBL" id="VEN74860.1"/>
    </source>
</evidence>
<gene>
    <name evidence="4" type="ORF">EPICR_50136</name>
</gene>
<dbReference type="EMBL" id="CAACVI010000045">
    <property type="protein sequence ID" value="VEN74860.1"/>
    <property type="molecule type" value="Genomic_DNA"/>
</dbReference>
<accession>A0A484HI58</accession>
<keyword evidence="1 2" id="KW-0732">Signal</keyword>
<reference evidence="4" key="1">
    <citation type="submission" date="2019-01" db="EMBL/GenBank/DDBJ databases">
        <authorList>
            <consortium name="Genoscope - CEA"/>
            <person name="William W."/>
        </authorList>
    </citation>
    <scope>NUCLEOTIDE SEQUENCE</scope>
    <source>
        <strain evidence="4">CR-1</strain>
    </source>
</reference>
<dbReference type="InterPro" id="IPR052910">
    <property type="entry name" value="ABC-Purine-Binding"/>
</dbReference>
<name>A0A484HI58_9BACT</name>